<evidence type="ECO:0000259" key="1">
    <source>
        <dbReference type="PROSITE" id="PS50181"/>
    </source>
</evidence>
<dbReference type="SMART" id="SM00256">
    <property type="entry name" value="FBOX"/>
    <property type="match status" value="1"/>
</dbReference>
<protein>
    <recommendedName>
        <fullName evidence="1">F-box domain-containing protein</fullName>
    </recommendedName>
</protein>
<dbReference type="SUPFAM" id="SSF81383">
    <property type="entry name" value="F-box domain"/>
    <property type="match status" value="1"/>
</dbReference>
<accession>A0A4Q0A2U0</accession>
<reference evidence="3" key="1">
    <citation type="journal article" date="2018" name="Nat. Microbiol.">
        <title>Leveraging single-cell genomics to expand the fungal tree of life.</title>
        <authorList>
            <person name="Ahrendt S.R."/>
            <person name="Quandt C.A."/>
            <person name="Ciobanu D."/>
            <person name="Clum A."/>
            <person name="Salamov A."/>
            <person name="Andreopoulos B."/>
            <person name="Cheng J.F."/>
            <person name="Woyke T."/>
            <person name="Pelin A."/>
            <person name="Henrissat B."/>
            <person name="Reynolds N.K."/>
            <person name="Benny G.L."/>
            <person name="Smith M.E."/>
            <person name="James T.Y."/>
            <person name="Grigoriev I.V."/>
        </authorList>
    </citation>
    <scope>NUCLEOTIDE SEQUENCE [LARGE SCALE GENOMIC DNA]</scope>
    <source>
        <strain evidence="3">RSA 468</strain>
    </source>
</reference>
<dbReference type="InterPro" id="IPR032675">
    <property type="entry name" value="LRR_dom_sf"/>
</dbReference>
<dbReference type="Gene3D" id="3.80.10.10">
    <property type="entry name" value="Ribonuclease Inhibitor"/>
    <property type="match status" value="1"/>
</dbReference>
<dbReference type="EMBL" id="ML002222">
    <property type="protein sequence ID" value="RKP40158.1"/>
    <property type="molecule type" value="Genomic_DNA"/>
</dbReference>
<dbReference type="InterPro" id="IPR036047">
    <property type="entry name" value="F-box-like_dom_sf"/>
</dbReference>
<sequence>MYYHHSFGAMVANPTSPPVLTMEKVLNQLPTEILGLVVRELPWDDRISLSCTNRRLRALLMPHLFHQVKAASAAAEYCYSIFDDPHAPLRRVGHWARKVRYNLAKAQVANTSWFLSQSLVLAPNLTRLYLTGFPYHYSLDIQYYILPLAAQLTHLSMGHGGPRDCTSTITRPVAPHRLTATAQPTVLTTTATATDATPSEALFACLMACKRLVSLELIGTQWRLSQAQWTAVLRAHPGLLKLKARGWADDHFAAALLTGAAHQLELLQLSFHEISGPMLAQIPPCLPYLRSFFLYPLPVRDSSVVENVHPGVWPHLTYLDMTCSKYDRLPDSAPTEHLAQLQNRYRQIFRAKWPHLTHLGLGGLILPGDIFGRIGRQCPRLKSLAIIDCQATDKGSRTLLEQCTQLRHLVLRDVTAPLTAEFLPGKLGSTHILDLTIVLRDFNVNWLASVACQLSRIKTLTLSKFNKQPNPKDLEQLFPTVKVNYTC</sequence>
<evidence type="ECO:0000313" key="2">
    <source>
        <dbReference type="EMBL" id="RKP40158.1"/>
    </source>
</evidence>
<dbReference type="Proteomes" id="UP000268162">
    <property type="component" value="Unassembled WGS sequence"/>
</dbReference>
<dbReference type="AlphaFoldDB" id="A0A4Q0A2U0"/>
<dbReference type="InterPro" id="IPR001810">
    <property type="entry name" value="F-box_dom"/>
</dbReference>
<name>A0A4Q0A2U0_9FUNG</name>
<organism evidence="2 3">
    <name type="scientific">Dimargaris cristalligena</name>
    <dbReference type="NCBI Taxonomy" id="215637"/>
    <lineage>
        <taxon>Eukaryota</taxon>
        <taxon>Fungi</taxon>
        <taxon>Fungi incertae sedis</taxon>
        <taxon>Zoopagomycota</taxon>
        <taxon>Kickxellomycotina</taxon>
        <taxon>Dimargaritomycetes</taxon>
        <taxon>Dimargaritales</taxon>
        <taxon>Dimargaritaceae</taxon>
        <taxon>Dimargaris</taxon>
    </lineage>
</organism>
<evidence type="ECO:0000313" key="3">
    <source>
        <dbReference type="Proteomes" id="UP000268162"/>
    </source>
</evidence>
<dbReference type="SUPFAM" id="SSF52047">
    <property type="entry name" value="RNI-like"/>
    <property type="match status" value="1"/>
</dbReference>
<dbReference type="PROSITE" id="PS50181">
    <property type="entry name" value="FBOX"/>
    <property type="match status" value="1"/>
</dbReference>
<keyword evidence="3" id="KW-1185">Reference proteome</keyword>
<proteinExistence type="predicted"/>
<gene>
    <name evidence="2" type="ORF">BJ085DRAFT_33182</name>
</gene>
<feature type="domain" description="F-box" evidence="1">
    <location>
        <begin position="23"/>
        <end position="68"/>
    </location>
</feature>